<dbReference type="Proteomes" id="UP001601303">
    <property type="component" value="Unassembled WGS sequence"/>
</dbReference>
<protein>
    <submittedName>
        <fullName evidence="2">Histidine phosphatase family protein</fullName>
    </submittedName>
</protein>
<dbReference type="Pfam" id="PF00300">
    <property type="entry name" value="His_Phos_1"/>
    <property type="match status" value="1"/>
</dbReference>
<dbReference type="RefSeq" id="WP_388108044.1">
    <property type="nucleotide sequence ID" value="NZ_JBIAHM010000007.1"/>
</dbReference>
<feature type="region of interest" description="Disordered" evidence="1">
    <location>
        <begin position="202"/>
        <end position="223"/>
    </location>
</feature>
<dbReference type="InterPro" id="IPR001345">
    <property type="entry name" value="PG/BPGM_mutase_AS"/>
</dbReference>
<dbReference type="SMART" id="SM00855">
    <property type="entry name" value="PGAM"/>
    <property type="match status" value="1"/>
</dbReference>
<dbReference type="PANTHER" id="PTHR48100:SF58">
    <property type="entry name" value="PE-PGRS FAMILY PROTEIN PE_PGRS11"/>
    <property type="match status" value="1"/>
</dbReference>
<evidence type="ECO:0000313" key="3">
    <source>
        <dbReference type="Proteomes" id="UP001601303"/>
    </source>
</evidence>
<dbReference type="SUPFAM" id="SSF53254">
    <property type="entry name" value="Phosphoglycerate mutase-like"/>
    <property type="match status" value="1"/>
</dbReference>
<evidence type="ECO:0000313" key="2">
    <source>
        <dbReference type="EMBL" id="MFE9601096.1"/>
    </source>
</evidence>
<comment type="caution">
    <text evidence="2">The sequence shown here is derived from an EMBL/GenBank/DDBJ whole genome shotgun (WGS) entry which is preliminary data.</text>
</comment>
<evidence type="ECO:0000256" key="1">
    <source>
        <dbReference type="SAM" id="MobiDB-lite"/>
    </source>
</evidence>
<proteinExistence type="predicted"/>
<dbReference type="InterPro" id="IPR029033">
    <property type="entry name" value="His_PPase_superfam"/>
</dbReference>
<accession>A0ABW6M4P6</accession>
<dbReference type="PROSITE" id="PS00175">
    <property type="entry name" value="PG_MUTASE"/>
    <property type="match status" value="1"/>
</dbReference>
<dbReference type="CDD" id="cd07067">
    <property type="entry name" value="HP_PGM_like"/>
    <property type="match status" value="1"/>
</dbReference>
<dbReference type="EMBL" id="JBIAHM010000007">
    <property type="protein sequence ID" value="MFE9601096.1"/>
    <property type="molecule type" value="Genomic_DNA"/>
</dbReference>
<name>A0ABW6M4P6_9ACTN</name>
<dbReference type="InterPro" id="IPR050275">
    <property type="entry name" value="PGM_Phosphatase"/>
</dbReference>
<keyword evidence="3" id="KW-1185">Reference proteome</keyword>
<sequence length="223" mass="23410">MRLLLIRHGQTTANVDFLLDTAIPGAELTDLGRRQAAALPDAVADEDIEAVYASTLIRTQRTAAPLAAARGLDVRVRDGIRELTAGDLEMLPGDREPGHEYMRIVFAWAAGDTELRMPGGENGVEALARYDGVIAEAADSGARTAAMVSHGAAIRMWTAARADNVDVSFAAARPLDNTGIVVLDGSPADGWKVLSWAGAAVETAGPDTDAGPTGQPLDEDQKP</sequence>
<gene>
    <name evidence="2" type="ORF">ACFYNQ_21320</name>
</gene>
<organism evidence="2 3">
    <name type="scientific">Streptomyces hokutonensis</name>
    <dbReference type="NCBI Taxonomy" id="1306990"/>
    <lineage>
        <taxon>Bacteria</taxon>
        <taxon>Bacillati</taxon>
        <taxon>Actinomycetota</taxon>
        <taxon>Actinomycetes</taxon>
        <taxon>Kitasatosporales</taxon>
        <taxon>Streptomycetaceae</taxon>
        <taxon>Streptomyces</taxon>
    </lineage>
</organism>
<dbReference type="InterPro" id="IPR013078">
    <property type="entry name" value="His_Pase_superF_clade-1"/>
</dbReference>
<dbReference type="Gene3D" id="3.40.50.1240">
    <property type="entry name" value="Phosphoglycerate mutase-like"/>
    <property type="match status" value="1"/>
</dbReference>
<dbReference type="PANTHER" id="PTHR48100">
    <property type="entry name" value="BROAD-SPECIFICITY PHOSPHATASE YOR283W-RELATED"/>
    <property type="match status" value="1"/>
</dbReference>
<reference evidence="2 3" key="1">
    <citation type="submission" date="2024-10" db="EMBL/GenBank/DDBJ databases">
        <title>The Natural Products Discovery Center: Release of the First 8490 Sequenced Strains for Exploring Actinobacteria Biosynthetic Diversity.</title>
        <authorList>
            <person name="Kalkreuter E."/>
            <person name="Kautsar S.A."/>
            <person name="Yang D."/>
            <person name="Bader C.D."/>
            <person name="Teijaro C.N."/>
            <person name="Fluegel L."/>
            <person name="Davis C.M."/>
            <person name="Simpson J.R."/>
            <person name="Lauterbach L."/>
            <person name="Steele A.D."/>
            <person name="Gui C."/>
            <person name="Meng S."/>
            <person name="Li G."/>
            <person name="Viehrig K."/>
            <person name="Ye F."/>
            <person name="Su P."/>
            <person name="Kiefer A.F."/>
            <person name="Nichols A."/>
            <person name="Cepeda A.J."/>
            <person name="Yan W."/>
            <person name="Fan B."/>
            <person name="Jiang Y."/>
            <person name="Adhikari A."/>
            <person name="Zheng C.-J."/>
            <person name="Schuster L."/>
            <person name="Cowan T.M."/>
            <person name="Smanski M.J."/>
            <person name="Chevrette M.G."/>
            <person name="De Carvalho L.P.S."/>
            <person name="Shen B."/>
        </authorList>
    </citation>
    <scope>NUCLEOTIDE SEQUENCE [LARGE SCALE GENOMIC DNA]</scope>
    <source>
        <strain evidence="2 3">NPDC006488</strain>
    </source>
</reference>